<feature type="compositionally biased region" description="Low complexity" evidence="1">
    <location>
        <begin position="643"/>
        <end position="669"/>
    </location>
</feature>
<feature type="region of interest" description="Disordered" evidence="1">
    <location>
        <begin position="1095"/>
        <end position="1271"/>
    </location>
</feature>
<feature type="compositionally biased region" description="Basic and acidic residues" evidence="1">
    <location>
        <begin position="1198"/>
        <end position="1208"/>
    </location>
</feature>
<feature type="compositionally biased region" description="Polar residues" evidence="1">
    <location>
        <begin position="1161"/>
        <end position="1174"/>
    </location>
</feature>
<accession>A0A4Y7SQF0</accession>
<feature type="compositionally biased region" description="Polar residues" evidence="1">
    <location>
        <begin position="1238"/>
        <end position="1255"/>
    </location>
</feature>
<reference evidence="2 3" key="1">
    <citation type="journal article" date="2019" name="Nat. Ecol. Evol.">
        <title>Megaphylogeny resolves global patterns of mushroom evolution.</title>
        <authorList>
            <person name="Varga T."/>
            <person name="Krizsan K."/>
            <person name="Foldi C."/>
            <person name="Dima B."/>
            <person name="Sanchez-Garcia M."/>
            <person name="Sanchez-Ramirez S."/>
            <person name="Szollosi G.J."/>
            <person name="Szarkandi J.G."/>
            <person name="Papp V."/>
            <person name="Albert L."/>
            <person name="Andreopoulos W."/>
            <person name="Angelini C."/>
            <person name="Antonin V."/>
            <person name="Barry K.W."/>
            <person name="Bougher N.L."/>
            <person name="Buchanan P."/>
            <person name="Buyck B."/>
            <person name="Bense V."/>
            <person name="Catcheside P."/>
            <person name="Chovatia M."/>
            <person name="Cooper J."/>
            <person name="Damon W."/>
            <person name="Desjardin D."/>
            <person name="Finy P."/>
            <person name="Geml J."/>
            <person name="Haridas S."/>
            <person name="Hughes K."/>
            <person name="Justo A."/>
            <person name="Karasinski D."/>
            <person name="Kautmanova I."/>
            <person name="Kiss B."/>
            <person name="Kocsube S."/>
            <person name="Kotiranta H."/>
            <person name="LaButti K.M."/>
            <person name="Lechner B.E."/>
            <person name="Liimatainen K."/>
            <person name="Lipzen A."/>
            <person name="Lukacs Z."/>
            <person name="Mihaltcheva S."/>
            <person name="Morgado L.N."/>
            <person name="Niskanen T."/>
            <person name="Noordeloos M.E."/>
            <person name="Ohm R.A."/>
            <person name="Ortiz-Santana B."/>
            <person name="Ovrebo C."/>
            <person name="Racz N."/>
            <person name="Riley R."/>
            <person name="Savchenko A."/>
            <person name="Shiryaev A."/>
            <person name="Soop K."/>
            <person name="Spirin V."/>
            <person name="Szebenyi C."/>
            <person name="Tomsovsky M."/>
            <person name="Tulloss R.E."/>
            <person name="Uehling J."/>
            <person name="Grigoriev I.V."/>
            <person name="Vagvolgyi C."/>
            <person name="Papp T."/>
            <person name="Martin F.M."/>
            <person name="Miettinen O."/>
            <person name="Hibbett D.S."/>
            <person name="Nagy L.G."/>
        </authorList>
    </citation>
    <scope>NUCLEOTIDE SEQUENCE [LARGE SCALE GENOMIC DNA]</scope>
    <source>
        <strain evidence="2 3">FP101781</strain>
    </source>
</reference>
<dbReference type="OrthoDB" id="2246127at2759"/>
<dbReference type="PANTHER" id="PTHR31912:SF34">
    <property type="entry name" value="NOTOCHORD-RELATED PROTEIN"/>
    <property type="match status" value="1"/>
</dbReference>
<organism evidence="2 3">
    <name type="scientific">Coprinellus micaceus</name>
    <name type="common">Glistening ink-cap mushroom</name>
    <name type="synonym">Coprinus micaceus</name>
    <dbReference type="NCBI Taxonomy" id="71717"/>
    <lineage>
        <taxon>Eukaryota</taxon>
        <taxon>Fungi</taxon>
        <taxon>Dikarya</taxon>
        <taxon>Basidiomycota</taxon>
        <taxon>Agaricomycotina</taxon>
        <taxon>Agaricomycetes</taxon>
        <taxon>Agaricomycetidae</taxon>
        <taxon>Agaricales</taxon>
        <taxon>Agaricineae</taxon>
        <taxon>Psathyrellaceae</taxon>
        <taxon>Coprinellus</taxon>
    </lineage>
</organism>
<name>A0A4Y7SQF0_COPMI</name>
<proteinExistence type="predicted"/>
<protein>
    <submittedName>
        <fullName evidence="2">Uncharacterized protein</fullName>
    </submittedName>
</protein>
<evidence type="ECO:0000256" key="1">
    <source>
        <dbReference type="SAM" id="MobiDB-lite"/>
    </source>
</evidence>
<keyword evidence="3" id="KW-1185">Reference proteome</keyword>
<dbReference type="Proteomes" id="UP000298030">
    <property type="component" value="Unassembled WGS sequence"/>
</dbReference>
<feature type="compositionally biased region" description="Basic residues" evidence="1">
    <location>
        <begin position="1107"/>
        <end position="1116"/>
    </location>
</feature>
<feature type="region of interest" description="Disordered" evidence="1">
    <location>
        <begin position="572"/>
        <end position="680"/>
    </location>
</feature>
<comment type="caution">
    <text evidence="2">The sequence shown here is derived from an EMBL/GenBank/DDBJ whole genome shotgun (WGS) entry which is preliminary data.</text>
</comment>
<evidence type="ECO:0000313" key="2">
    <source>
        <dbReference type="EMBL" id="TEB24022.1"/>
    </source>
</evidence>
<dbReference type="EMBL" id="QPFP01000071">
    <property type="protein sequence ID" value="TEB24022.1"/>
    <property type="molecule type" value="Genomic_DNA"/>
</dbReference>
<sequence>MDSLLSSIDPNTWTRVPDTRDDWRCLACNTIHKHYHRAGHEVTQVHGHNVLKKQVHGQRRAPSPPIREQTERQIVAGVALHLAHGIAHPEGTEYSHAPLPELPIPFPPGLNLDGFRPADTREEQEIRKAGEFCEDLLLGTDQSEGWLPDQGTEGEEGVDISRNREKGRRTLDDIIGSDEDWYPWRDRLYCTLDILMHLPRSVFSEKQIDLMLWLLKVNGITDCPSTKEVKDWSQDINRLYGIDTFEYNGALGHVYYVNSISQMLAQEFANPKVRHKLHVLPEDSGPQLSEARQGKRWLHELHSELTTPWHRSGTTDYFTFEPTLATKNRFVIPTRWFTRGDRTFAKCWDMEPVSVDGTQTWRAVVRSPETEVPADELLKSYPELKVHMADFPDLYRNIPTLFPIHYVFHQEDDTCTEWDGVNWSNEKGSYWRQKSGGRPVYSVPIWLYCDDTSGNMLKKWNKHNSWLFALAGLPRTEVTREYNVHFLCTSNLAELMEMLDGIQEEISRAQREGIWAWDCSKQDGCGPSPVMIFPVVLALLGDNPMQSEMACHIGLAGRKFCRVCEAENDKGQQMPLGTDIPGGVAPPVDASPSGPADDNDTDNPDPPNAIYDTGSDTSQPGSPVEGTHCDSPAPPDLLLEPTSGGSRPPSSASEASSRPSSQGSSPSRAHQPSPNLAPMGRREFSNVCEHLFISYEMWLSLSKLIPLIWQPEIEDIVTHSALLKVEIHQFLLRTARWTGRWFNKPKFHILVHLPSHIERFGPAILFATEAFESFNAIIRAKSVHSNRAAPSRDIAEGFSQWERIRHWISGGWFRELGVENVMNMTTWKPLPAKGWTRPVFDPDPEGWKCTGMESKKIVNDMDGPIPRYVGLVDRKRPVTHKVQRDANAKGSKPYSEFEAGRRLPSGAPGDALFFSGVSCILVNGDRCNRGKYVLATLNGQVYVGRVIEILEVDLSSGDGDPDGFLLQRWVCSIDPSLYSMPYVASVDEWVLCSYTHVLCAVNVQHACSEMNPVCTPSGQAAVTQERKTTAHTRAIIQHTKPEDRLILNTAQMRDAINLQGFRIPTSAIDEDDMLKYSADSLYVYKVDEAKAKRAKAAAKAREPKVSKSAKGRKKKATSSTVRDEAPASEDESLEVSGPSLRPVAKPKRTRKGKEVEVPPSIASSSPTALESQAGTAHREGMETLMEMPASGSRRKRAASRDPEVAGPEHRRRGRGGGRGWRTILTGTHSDTPPPHDTANLTSATQQPTPESSTGPPLNPRVLNLRRSTRQR</sequence>
<dbReference type="AlphaFoldDB" id="A0A4Y7SQF0"/>
<dbReference type="PANTHER" id="PTHR31912">
    <property type="entry name" value="IP13529P"/>
    <property type="match status" value="1"/>
</dbReference>
<evidence type="ECO:0000313" key="3">
    <source>
        <dbReference type="Proteomes" id="UP000298030"/>
    </source>
</evidence>
<dbReference type="STRING" id="71717.A0A4Y7SQF0"/>
<feature type="region of interest" description="Disordered" evidence="1">
    <location>
        <begin position="143"/>
        <end position="163"/>
    </location>
</feature>
<gene>
    <name evidence="2" type="ORF">FA13DRAFT_1818136</name>
</gene>